<dbReference type="Gene3D" id="2.40.70.10">
    <property type="entry name" value="Acid Proteases"/>
    <property type="match status" value="1"/>
</dbReference>
<accession>A0A841IXA1</accession>
<dbReference type="InterPro" id="IPR021109">
    <property type="entry name" value="Peptidase_aspartic_dom_sf"/>
</dbReference>
<dbReference type="PROSITE" id="PS50175">
    <property type="entry name" value="ASP_PROT_RETROV"/>
    <property type="match status" value="1"/>
</dbReference>
<evidence type="ECO:0000313" key="4">
    <source>
        <dbReference type="EMBL" id="MBB6123257.1"/>
    </source>
</evidence>
<dbReference type="SUPFAM" id="SSF50630">
    <property type="entry name" value="Acid proteases"/>
    <property type="match status" value="1"/>
</dbReference>
<dbReference type="GO" id="GO:0004190">
    <property type="term" value="F:aspartic-type endopeptidase activity"/>
    <property type="evidence" value="ECO:0007669"/>
    <property type="project" value="InterPro"/>
</dbReference>
<dbReference type="InterPro" id="IPR034122">
    <property type="entry name" value="Retropepsin-like_bacterial"/>
</dbReference>
<dbReference type="InterPro" id="IPR011969">
    <property type="entry name" value="Clan_AA_Asp_peptidase_C"/>
</dbReference>
<dbReference type="GO" id="GO:0006508">
    <property type="term" value="P:proteolysis"/>
    <property type="evidence" value="ECO:0007669"/>
    <property type="project" value="UniProtKB-KW"/>
</dbReference>
<dbReference type="AlphaFoldDB" id="A0A841IXA1"/>
<evidence type="ECO:0000256" key="2">
    <source>
        <dbReference type="SAM" id="SignalP"/>
    </source>
</evidence>
<organism evidence="4 5">
    <name type="scientific">Sphingobium subterraneum</name>
    <dbReference type="NCBI Taxonomy" id="627688"/>
    <lineage>
        <taxon>Bacteria</taxon>
        <taxon>Pseudomonadati</taxon>
        <taxon>Pseudomonadota</taxon>
        <taxon>Alphaproteobacteria</taxon>
        <taxon>Sphingomonadales</taxon>
        <taxon>Sphingomonadaceae</taxon>
        <taxon>Sphingobium</taxon>
    </lineage>
</organism>
<dbReference type="NCBIfam" id="TIGR02281">
    <property type="entry name" value="clan_AA_DTGA"/>
    <property type="match status" value="1"/>
</dbReference>
<keyword evidence="2" id="KW-0732">Signal</keyword>
<dbReference type="RefSeq" id="WP_184078011.1">
    <property type="nucleotide sequence ID" value="NZ_JACIJP010000001.1"/>
</dbReference>
<proteinExistence type="predicted"/>
<feature type="chain" id="PRO_5032503267" evidence="2">
    <location>
        <begin position="29"/>
        <end position="176"/>
    </location>
</feature>
<feature type="domain" description="Peptidase A2" evidence="3">
    <location>
        <begin position="80"/>
        <end position="159"/>
    </location>
</feature>
<comment type="caution">
    <text evidence="4">The sequence shown here is derived from an EMBL/GenBank/DDBJ whole genome shotgun (WGS) entry which is preliminary data.</text>
</comment>
<dbReference type="InterPro" id="IPR001995">
    <property type="entry name" value="Peptidase_A2_cat"/>
</dbReference>
<feature type="signal peptide" evidence="2">
    <location>
        <begin position="1"/>
        <end position="28"/>
    </location>
</feature>
<keyword evidence="1" id="KW-0378">Hydrolase</keyword>
<protein>
    <submittedName>
        <fullName evidence="4">Aspartyl protease family protein</fullName>
    </submittedName>
</protein>
<evidence type="ECO:0000313" key="5">
    <source>
        <dbReference type="Proteomes" id="UP000552700"/>
    </source>
</evidence>
<evidence type="ECO:0000256" key="1">
    <source>
        <dbReference type="ARBA" id="ARBA00022801"/>
    </source>
</evidence>
<dbReference type="CDD" id="cd05483">
    <property type="entry name" value="retropepsin_like_bacteria"/>
    <property type="match status" value="1"/>
</dbReference>
<keyword evidence="4" id="KW-0645">Protease</keyword>
<dbReference type="Proteomes" id="UP000552700">
    <property type="component" value="Unassembled WGS sequence"/>
</dbReference>
<keyword evidence="5" id="KW-1185">Reference proteome</keyword>
<sequence>MLKLALSVLPAGAATCFAAMGLSTSAPADVASMPSSLAAVQGVPTAPSSDHATLSSERTEYVRAPDGLFYVNAHVNGHLTRFVVDTGASVVVLNRDDAERLNVRFSDNNTAARIKTVGGPSAMRWAQIDTLTMAGKELAGVKAAVVETGIGVSLLGQNALSQFGTVTLRGNVLTIS</sequence>
<reference evidence="4 5" key="1">
    <citation type="submission" date="2020-08" db="EMBL/GenBank/DDBJ databases">
        <title>Genomic Encyclopedia of Type Strains, Phase IV (KMG-IV): sequencing the most valuable type-strain genomes for metagenomic binning, comparative biology and taxonomic classification.</title>
        <authorList>
            <person name="Goeker M."/>
        </authorList>
    </citation>
    <scope>NUCLEOTIDE SEQUENCE [LARGE SCALE GENOMIC DNA]</scope>
    <source>
        <strain evidence="4 5">DSM 102255</strain>
    </source>
</reference>
<name>A0A841IXA1_9SPHN</name>
<evidence type="ECO:0000259" key="3">
    <source>
        <dbReference type="PROSITE" id="PS50175"/>
    </source>
</evidence>
<dbReference type="EMBL" id="JACIJP010000001">
    <property type="protein sequence ID" value="MBB6123257.1"/>
    <property type="molecule type" value="Genomic_DNA"/>
</dbReference>
<gene>
    <name evidence="4" type="ORF">FHS92_000964</name>
</gene>
<dbReference type="Pfam" id="PF13975">
    <property type="entry name" value="gag-asp_proteas"/>
    <property type="match status" value="1"/>
</dbReference>